<dbReference type="EMBL" id="UINC01019788">
    <property type="protein sequence ID" value="SVA83732.1"/>
    <property type="molecule type" value="Genomic_DNA"/>
</dbReference>
<dbReference type="AlphaFoldDB" id="A0A381Z4C6"/>
<sequence length="87" mass="9592">MTIDNNFQISSTKIITPFWIGSIVSGILLGLNAPGFGTHWIGLVSFFPLLFTLEQLHKKTYITFWKRCIVFSGVCWLTGGIASLIGG</sequence>
<organism evidence="2">
    <name type="scientific">marine metagenome</name>
    <dbReference type="NCBI Taxonomy" id="408172"/>
    <lineage>
        <taxon>unclassified sequences</taxon>
        <taxon>metagenomes</taxon>
        <taxon>ecological metagenomes</taxon>
    </lineage>
</organism>
<evidence type="ECO:0000256" key="1">
    <source>
        <dbReference type="SAM" id="Phobius"/>
    </source>
</evidence>
<name>A0A381Z4C6_9ZZZZ</name>
<reference evidence="2" key="1">
    <citation type="submission" date="2018-05" db="EMBL/GenBank/DDBJ databases">
        <authorList>
            <person name="Lanie J.A."/>
            <person name="Ng W.-L."/>
            <person name="Kazmierczak K.M."/>
            <person name="Andrzejewski T.M."/>
            <person name="Davidsen T.M."/>
            <person name="Wayne K.J."/>
            <person name="Tettelin H."/>
            <person name="Glass J.I."/>
            <person name="Rusch D."/>
            <person name="Podicherti R."/>
            <person name="Tsui H.-C.T."/>
            <person name="Winkler M.E."/>
        </authorList>
    </citation>
    <scope>NUCLEOTIDE SEQUENCE</scope>
</reference>
<proteinExistence type="predicted"/>
<feature type="transmembrane region" description="Helical" evidence="1">
    <location>
        <begin position="68"/>
        <end position="86"/>
    </location>
</feature>
<accession>A0A381Z4C6</accession>
<keyword evidence="1" id="KW-0472">Membrane</keyword>
<evidence type="ECO:0008006" key="3">
    <source>
        <dbReference type="Google" id="ProtNLM"/>
    </source>
</evidence>
<keyword evidence="1" id="KW-0812">Transmembrane</keyword>
<keyword evidence="1" id="KW-1133">Transmembrane helix</keyword>
<gene>
    <name evidence="2" type="ORF">METZ01_LOCUS136586</name>
</gene>
<evidence type="ECO:0000313" key="2">
    <source>
        <dbReference type="EMBL" id="SVA83732.1"/>
    </source>
</evidence>
<protein>
    <recommendedName>
        <fullName evidence="3">Apolipoprotein N-acyltransferase</fullName>
    </recommendedName>
</protein>
<feature type="non-terminal residue" evidence="2">
    <location>
        <position position="87"/>
    </location>
</feature>